<feature type="domain" description="Bacterial sugar transferase" evidence="8">
    <location>
        <begin position="34"/>
        <end position="213"/>
    </location>
</feature>
<evidence type="ECO:0000256" key="3">
    <source>
        <dbReference type="ARBA" id="ARBA00022679"/>
    </source>
</evidence>
<dbReference type="STRING" id="459525.SAMN04488137_3472"/>
<keyword evidence="5 7" id="KW-1133">Transmembrane helix</keyword>
<dbReference type="PANTHER" id="PTHR30576">
    <property type="entry name" value="COLANIC BIOSYNTHESIS UDP-GLUCOSE LIPID CARRIER TRANSFERASE"/>
    <property type="match status" value="1"/>
</dbReference>
<dbReference type="RefSeq" id="WP_090236269.1">
    <property type="nucleotide sequence ID" value="NZ_FNHW01000001.1"/>
</dbReference>
<evidence type="ECO:0000256" key="1">
    <source>
        <dbReference type="ARBA" id="ARBA00004141"/>
    </source>
</evidence>
<comment type="similarity">
    <text evidence="2">Belongs to the bacterial sugar transferase family.</text>
</comment>
<evidence type="ECO:0000256" key="5">
    <source>
        <dbReference type="ARBA" id="ARBA00022989"/>
    </source>
</evidence>
<organism evidence="9 10">
    <name type="scientific">Fictibacillus solisalsi</name>
    <dbReference type="NCBI Taxonomy" id="459525"/>
    <lineage>
        <taxon>Bacteria</taxon>
        <taxon>Bacillati</taxon>
        <taxon>Bacillota</taxon>
        <taxon>Bacilli</taxon>
        <taxon>Bacillales</taxon>
        <taxon>Fictibacillaceae</taxon>
        <taxon>Fictibacillus</taxon>
    </lineage>
</organism>
<sequence length="219" mass="25115">MRKDNFFIEYAATLENSWVETDKLKQDILYFFVKRCIDILFAITGLFITSPIILIFAILIKIESKGPAFFFQERVGYQGKYFNVIKLRSMTLDAEKNGAQWAQQNDPRVTKIGAFIRKTRIDELPQLINIIVGDMSVVGPRPERPIFTAQFNQEIPGFIERLTVKPGLTGWAQINGGYDLTPEQKLKLDDYYIKNYCLSLDIKIILKTVLICFSGDGAR</sequence>
<keyword evidence="3 9" id="KW-0808">Transferase</keyword>
<accession>A0A1G9YIW8</accession>
<dbReference type="EMBL" id="FNHW01000001">
    <property type="protein sequence ID" value="SDN09094.1"/>
    <property type="molecule type" value="Genomic_DNA"/>
</dbReference>
<evidence type="ECO:0000256" key="7">
    <source>
        <dbReference type="SAM" id="Phobius"/>
    </source>
</evidence>
<evidence type="ECO:0000256" key="2">
    <source>
        <dbReference type="ARBA" id="ARBA00006464"/>
    </source>
</evidence>
<dbReference type="InterPro" id="IPR003362">
    <property type="entry name" value="Bact_transf"/>
</dbReference>
<dbReference type="GO" id="GO:0016780">
    <property type="term" value="F:phosphotransferase activity, for other substituted phosphate groups"/>
    <property type="evidence" value="ECO:0007669"/>
    <property type="project" value="TreeGrafter"/>
</dbReference>
<reference evidence="10" key="1">
    <citation type="submission" date="2016-10" db="EMBL/GenBank/DDBJ databases">
        <authorList>
            <person name="Varghese N."/>
            <person name="Submissions S."/>
        </authorList>
    </citation>
    <scope>NUCLEOTIDE SEQUENCE [LARGE SCALE GENOMIC DNA]</scope>
    <source>
        <strain evidence="10">CGMCC 1.6854</strain>
    </source>
</reference>
<keyword evidence="10" id="KW-1185">Reference proteome</keyword>
<dbReference type="Pfam" id="PF02397">
    <property type="entry name" value="Bac_transf"/>
    <property type="match status" value="1"/>
</dbReference>
<proteinExistence type="inferred from homology"/>
<evidence type="ECO:0000313" key="9">
    <source>
        <dbReference type="EMBL" id="SDN09094.1"/>
    </source>
</evidence>
<dbReference type="NCBIfam" id="TIGR03025">
    <property type="entry name" value="EPS_sugtrans"/>
    <property type="match status" value="1"/>
</dbReference>
<dbReference type="GO" id="GO:0016020">
    <property type="term" value="C:membrane"/>
    <property type="evidence" value="ECO:0007669"/>
    <property type="project" value="UniProtKB-SubCell"/>
</dbReference>
<evidence type="ECO:0000256" key="6">
    <source>
        <dbReference type="ARBA" id="ARBA00023136"/>
    </source>
</evidence>
<evidence type="ECO:0000259" key="8">
    <source>
        <dbReference type="Pfam" id="PF02397"/>
    </source>
</evidence>
<dbReference type="OrthoDB" id="9808602at2"/>
<comment type="subcellular location">
    <subcellularLocation>
        <location evidence="1">Membrane</location>
        <topology evidence="1">Multi-pass membrane protein</topology>
    </subcellularLocation>
</comment>
<evidence type="ECO:0000313" key="10">
    <source>
        <dbReference type="Proteomes" id="UP000199544"/>
    </source>
</evidence>
<dbReference type="Proteomes" id="UP000199544">
    <property type="component" value="Unassembled WGS sequence"/>
</dbReference>
<keyword evidence="4 7" id="KW-0812">Transmembrane</keyword>
<dbReference type="AlphaFoldDB" id="A0A1G9YIW8"/>
<name>A0A1G9YIW8_9BACL</name>
<dbReference type="PANTHER" id="PTHR30576:SF0">
    <property type="entry name" value="UNDECAPRENYL-PHOSPHATE N-ACETYLGALACTOSAMINYL 1-PHOSPHATE TRANSFERASE-RELATED"/>
    <property type="match status" value="1"/>
</dbReference>
<dbReference type="InterPro" id="IPR017475">
    <property type="entry name" value="EPS_sugar_tfrase"/>
</dbReference>
<protein>
    <submittedName>
        <fullName evidence="9">Exopolysaccharide biosynthesis polyprenyl glycosylphosphotransferase</fullName>
    </submittedName>
</protein>
<evidence type="ECO:0000256" key="4">
    <source>
        <dbReference type="ARBA" id="ARBA00022692"/>
    </source>
</evidence>
<keyword evidence="6 7" id="KW-0472">Membrane</keyword>
<feature type="transmembrane region" description="Helical" evidence="7">
    <location>
        <begin position="39"/>
        <end position="60"/>
    </location>
</feature>
<gene>
    <name evidence="9" type="ORF">SAMN04488137_3472</name>
</gene>